<sequence length="105" mass="12090">MLNTLDDLQNILTPCYVRKKVASKLKGAYGKIHLNGMSNASLPKLLQIPNYYSSSTFICMCSCDESVKLLPIMYKAYFCRYFLMNTYRFTIRSKVIKTKPDTVEP</sequence>
<dbReference type="AlphaFoldDB" id="A0AAV7GAM7"/>
<dbReference type="Proteomes" id="UP000775213">
    <property type="component" value="Unassembled WGS sequence"/>
</dbReference>
<keyword evidence="2" id="KW-1185">Reference proteome</keyword>
<evidence type="ECO:0000313" key="1">
    <source>
        <dbReference type="EMBL" id="KAH0458864.1"/>
    </source>
</evidence>
<accession>A0AAV7GAM7</accession>
<organism evidence="1 2">
    <name type="scientific">Dendrobium chrysotoxum</name>
    <name type="common">Orchid</name>
    <dbReference type="NCBI Taxonomy" id="161865"/>
    <lineage>
        <taxon>Eukaryota</taxon>
        <taxon>Viridiplantae</taxon>
        <taxon>Streptophyta</taxon>
        <taxon>Embryophyta</taxon>
        <taxon>Tracheophyta</taxon>
        <taxon>Spermatophyta</taxon>
        <taxon>Magnoliopsida</taxon>
        <taxon>Liliopsida</taxon>
        <taxon>Asparagales</taxon>
        <taxon>Orchidaceae</taxon>
        <taxon>Epidendroideae</taxon>
        <taxon>Malaxideae</taxon>
        <taxon>Dendrobiinae</taxon>
        <taxon>Dendrobium</taxon>
    </lineage>
</organism>
<proteinExistence type="predicted"/>
<name>A0AAV7GAM7_DENCH</name>
<dbReference type="EMBL" id="JAGFBR010000011">
    <property type="protein sequence ID" value="KAH0458864.1"/>
    <property type="molecule type" value="Genomic_DNA"/>
</dbReference>
<evidence type="ECO:0000313" key="2">
    <source>
        <dbReference type="Proteomes" id="UP000775213"/>
    </source>
</evidence>
<comment type="caution">
    <text evidence="1">The sequence shown here is derived from an EMBL/GenBank/DDBJ whole genome shotgun (WGS) entry which is preliminary data.</text>
</comment>
<protein>
    <submittedName>
        <fullName evidence="1">Uncharacterized protein</fullName>
    </submittedName>
</protein>
<reference evidence="1 2" key="1">
    <citation type="journal article" date="2021" name="Hortic Res">
        <title>Chromosome-scale assembly of the Dendrobium chrysotoxum genome enhances the understanding of orchid evolution.</title>
        <authorList>
            <person name="Zhang Y."/>
            <person name="Zhang G.Q."/>
            <person name="Zhang D."/>
            <person name="Liu X.D."/>
            <person name="Xu X.Y."/>
            <person name="Sun W.H."/>
            <person name="Yu X."/>
            <person name="Zhu X."/>
            <person name="Wang Z.W."/>
            <person name="Zhao X."/>
            <person name="Zhong W.Y."/>
            <person name="Chen H."/>
            <person name="Yin W.L."/>
            <person name="Huang T."/>
            <person name="Niu S.C."/>
            <person name="Liu Z.J."/>
        </authorList>
    </citation>
    <scope>NUCLEOTIDE SEQUENCE [LARGE SCALE GENOMIC DNA]</scope>
    <source>
        <strain evidence="1">Lindl</strain>
    </source>
</reference>
<gene>
    <name evidence="1" type="ORF">IEQ34_011678</name>
</gene>